<dbReference type="InterPro" id="IPR035965">
    <property type="entry name" value="PAS-like_dom_sf"/>
</dbReference>
<evidence type="ECO:0000259" key="3">
    <source>
        <dbReference type="SMART" id="SM00091"/>
    </source>
</evidence>
<sequence>MLNIKPGGYFKIVIFLIGFLGGLSLFSNWYFEYRASNLLFQNLEEVHRSQKAGYEYLELKRDIGRLIIASNLQQESEVQYLRDSIRLKLRSLRKELNLWRYAIEADLSLAPDNMKEAEQDELNELLLLSQLVIGFESNTHRLLVNIFNEQSQTPQYFEHYQLWQEGLKPLDYAFDTLVRETKAENYLEFEEFEEQIALTWYFDAVLLVSALSLSIVLALLDKKRYQKPLLRLKKFLLRVRNQQSDTLKIGQYGQIYQQIENKLNSVLVRFDNEKTQLEALVEAQQQELTQLRSDKAINAMMLDSVHEALIKTSFSGEILYFNPALTDLLNGFKVEIVRNINSVITFRYENSDLLTFDRLIKDATAHPEKSDLRVLLIDTSSGPLRVSVHIRILDSGVLFSIKDATSAHTQQAQSNLISSLYESFSQSVWLLDEHWNVLDVNSVVCRQYFVQKNELMGRRMPLIEWLLTQQSQYQQVMEHLKKHHHWQGELSELSLESQLVAVKVSIQTLLHPSHLGHYLVVVDRS</sequence>
<dbReference type="OrthoDB" id="9986670at2"/>
<dbReference type="InterPro" id="IPR000014">
    <property type="entry name" value="PAS"/>
</dbReference>
<proteinExistence type="predicted"/>
<gene>
    <name evidence="4" type="ORF">PTD2_09104</name>
</gene>
<dbReference type="Proteomes" id="UP000006201">
    <property type="component" value="Unassembled WGS sequence"/>
</dbReference>
<name>A4C9C6_9GAMM</name>
<feature type="coiled-coil region" evidence="1">
    <location>
        <begin position="267"/>
        <end position="294"/>
    </location>
</feature>
<keyword evidence="5" id="KW-1185">Reference proteome</keyword>
<feature type="transmembrane region" description="Helical" evidence="2">
    <location>
        <begin position="12"/>
        <end position="31"/>
    </location>
</feature>
<keyword evidence="2" id="KW-1133">Transmembrane helix</keyword>
<evidence type="ECO:0000313" key="5">
    <source>
        <dbReference type="Proteomes" id="UP000006201"/>
    </source>
</evidence>
<dbReference type="HOGENOM" id="CLU_518621_0_0_6"/>
<dbReference type="STRING" id="87626.PTD2_09104"/>
<dbReference type="eggNOG" id="COG2202">
    <property type="taxonomic scope" value="Bacteria"/>
</dbReference>
<protein>
    <recommendedName>
        <fullName evidence="3">PAS domain-containing protein</fullName>
    </recommendedName>
</protein>
<keyword evidence="2" id="KW-0472">Membrane</keyword>
<feature type="domain" description="PAS" evidence="3">
    <location>
        <begin position="415"/>
        <end position="485"/>
    </location>
</feature>
<evidence type="ECO:0000256" key="2">
    <source>
        <dbReference type="SAM" id="Phobius"/>
    </source>
</evidence>
<keyword evidence="1" id="KW-0175">Coiled coil</keyword>
<dbReference type="RefSeq" id="WP_009838452.1">
    <property type="nucleotide sequence ID" value="NZ_AAOH01000003.1"/>
</dbReference>
<evidence type="ECO:0000313" key="4">
    <source>
        <dbReference type="EMBL" id="EAR29191.1"/>
    </source>
</evidence>
<evidence type="ECO:0000256" key="1">
    <source>
        <dbReference type="SAM" id="Coils"/>
    </source>
</evidence>
<dbReference type="AlphaFoldDB" id="A4C9C6"/>
<comment type="caution">
    <text evidence="4">The sequence shown here is derived from an EMBL/GenBank/DDBJ whole genome shotgun (WGS) entry which is preliminary data.</text>
</comment>
<dbReference type="SUPFAM" id="SSF55785">
    <property type="entry name" value="PYP-like sensor domain (PAS domain)"/>
    <property type="match status" value="1"/>
</dbReference>
<dbReference type="SMART" id="SM00091">
    <property type="entry name" value="PAS"/>
    <property type="match status" value="2"/>
</dbReference>
<accession>A4C9C6</accession>
<reference evidence="4 5" key="1">
    <citation type="submission" date="2006-02" db="EMBL/GenBank/DDBJ databases">
        <authorList>
            <person name="Moran M.A."/>
            <person name="Kjelleberg S."/>
            <person name="Egan S."/>
            <person name="Saunders N."/>
            <person name="Thomas T."/>
            <person name="Ferriera S."/>
            <person name="Johnson J."/>
            <person name="Kravitz S."/>
            <person name="Halpern A."/>
            <person name="Remington K."/>
            <person name="Beeson K."/>
            <person name="Tran B."/>
            <person name="Rogers Y.-H."/>
            <person name="Friedman R."/>
            <person name="Venter J.C."/>
        </authorList>
    </citation>
    <scope>NUCLEOTIDE SEQUENCE [LARGE SCALE GENOMIC DNA]</scope>
    <source>
        <strain evidence="4 5">D2</strain>
    </source>
</reference>
<keyword evidence="2" id="KW-0812">Transmembrane</keyword>
<feature type="domain" description="PAS" evidence="3">
    <location>
        <begin position="296"/>
        <end position="365"/>
    </location>
</feature>
<dbReference type="EMBL" id="AAOH01000003">
    <property type="protein sequence ID" value="EAR29191.1"/>
    <property type="molecule type" value="Genomic_DNA"/>
</dbReference>
<organism evidence="4 5">
    <name type="scientific">Pseudoalteromonas tunicata D2</name>
    <dbReference type="NCBI Taxonomy" id="87626"/>
    <lineage>
        <taxon>Bacteria</taxon>
        <taxon>Pseudomonadati</taxon>
        <taxon>Pseudomonadota</taxon>
        <taxon>Gammaproteobacteria</taxon>
        <taxon>Alteromonadales</taxon>
        <taxon>Pseudoalteromonadaceae</taxon>
        <taxon>Pseudoalteromonas</taxon>
    </lineage>
</organism>
<dbReference type="Gene3D" id="3.30.450.20">
    <property type="entry name" value="PAS domain"/>
    <property type="match status" value="1"/>
</dbReference>